<dbReference type="InterPro" id="IPR018391">
    <property type="entry name" value="PQQ_b-propeller_rpt"/>
</dbReference>
<dbReference type="PANTHER" id="PTHR34512">
    <property type="entry name" value="CELL SURFACE PROTEIN"/>
    <property type="match status" value="1"/>
</dbReference>
<proteinExistence type="predicted"/>
<dbReference type="InterPro" id="IPR011047">
    <property type="entry name" value="Quinoprotein_ADH-like_sf"/>
</dbReference>
<dbReference type="SUPFAM" id="SSF49299">
    <property type="entry name" value="PKD domain"/>
    <property type="match status" value="1"/>
</dbReference>
<dbReference type="SUPFAM" id="SSF50998">
    <property type="entry name" value="Quinoprotein alcohol dehydrogenase-like"/>
    <property type="match status" value="1"/>
</dbReference>
<dbReference type="CDD" id="cd00146">
    <property type="entry name" value="PKD"/>
    <property type="match status" value="1"/>
</dbReference>
<dbReference type="AlphaFoldDB" id="A0A7C6E9N2"/>
<dbReference type="Gene3D" id="2.40.10.480">
    <property type="match status" value="1"/>
</dbReference>
<evidence type="ECO:0000259" key="1">
    <source>
        <dbReference type="Pfam" id="PF13360"/>
    </source>
</evidence>
<dbReference type="InterPro" id="IPR035986">
    <property type="entry name" value="PKD_dom_sf"/>
</dbReference>
<dbReference type="InterPro" id="IPR013783">
    <property type="entry name" value="Ig-like_fold"/>
</dbReference>
<dbReference type="Gene3D" id="2.40.128.630">
    <property type="match status" value="1"/>
</dbReference>
<reference evidence="2" key="1">
    <citation type="journal article" date="2020" name="mSystems">
        <title>Genome- and Community-Level Interaction Insights into Carbon Utilization and Element Cycling Functions of Hydrothermarchaeota in Hydrothermal Sediment.</title>
        <authorList>
            <person name="Zhou Z."/>
            <person name="Liu Y."/>
            <person name="Xu W."/>
            <person name="Pan J."/>
            <person name="Luo Z.H."/>
            <person name="Li M."/>
        </authorList>
    </citation>
    <scope>NUCLEOTIDE SEQUENCE [LARGE SCALE GENOMIC DNA]</scope>
    <source>
        <strain evidence="2">SpSt-876</strain>
    </source>
</reference>
<protein>
    <recommendedName>
        <fullName evidence="1">Pyrrolo-quinoline quinone repeat domain-containing protein</fullName>
    </recommendedName>
</protein>
<organism evidence="2">
    <name type="scientific">candidate division WOR-3 bacterium</name>
    <dbReference type="NCBI Taxonomy" id="2052148"/>
    <lineage>
        <taxon>Bacteria</taxon>
        <taxon>Bacteria division WOR-3</taxon>
    </lineage>
</organism>
<dbReference type="PANTHER" id="PTHR34512:SF30">
    <property type="entry name" value="OUTER MEMBRANE PROTEIN ASSEMBLY FACTOR BAMB"/>
    <property type="match status" value="1"/>
</dbReference>
<dbReference type="Gene3D" id="2.130.10.10">
    <property type="entry name" value="YVTN repeat-like/Quinoprotein amine dehydrogenase"/>
    <property type="match status" value="1"/>
</dbReference>
<evidence type="ECO:0000313" key="2">
    <source>
        <dbReference type="EMBL" id="HHS51497.1"/>
    </source>
</evidence>
<dbReference type="EMBL" id="DTLI01000031">
    <property type="protein sequence ID" value="HHS51497.1"/>
    <property type="molecule type" value="Genomic_DNA"/>
</dbReference>
<dbReference type="Pfam" id="PF13360">
    <property type="entry name" value="PQQ_2"/>
    <property type="match status" value="1"/>
</dbReference>
<dbReference type="SMART" id="SM00564">
    <property type="entry name" value="PQQ"/>
    <property type="match status" value="7"/>
</dbReference>
<dbReference type="Gene3D" id="2.60.40.10">
    <property type="entry name" value="Immunoglobulins"/>
    <property type="match status" value="1"/>
</dbReference>
<name>A0A7C6E9N2_UNCW3</name>
<gene>
    <name evidence="2" type="ORF">ENW73_01335</name>
</gene>
<comment type="caution">
    <text evidence="2">The sequence shown here is derived from an EMBL/GenBank/DDBJ whole genome shotgun (WGS) entry which is preliminary data.</text>
</comment>
<dbReference type="InterPro" id="IPR002372">
    <property type="entry name" value="PQQ_rpt_dom"/>
</dbReference>
<dbReference type="InterPro" id="IPR015943">
    <property type="entry name" value="WD40/YVTN_repeat-like_dom_sf"/>
</dbReference>
<feature type="domain" description="Pyrrolo-quinoline quinone repeat" evidence="1">
    <location>
        <begin position="188"/>
        <end position="335"/>
    </location>
</feature>
<accession>A0A7C6E9N2</accession>
<sequence>MMKILLLTIILNQTPIRENQAPLVPDSIKYPTYADTVFPITLLVRTTDPDSDLIAYQIDWGDDTVLVWTDFFPPGFEVEQTHTYKKLGDFSIRIRAKDKNENISDWSKPLPITVGNNLIKWQFEAIGGIYSTPALDKDDNIYFGTDEGLLYSLTPEGKLRWIFQARGPIYTSPVIGKNSVYFGSTDSLLYCLDFNGQKVWEFKTNGEIYSTPAIDQKGNIIFGSDDSIVYALNEKGKLIWSYKTGDACSFSPAIGPDGTIYVVADSVYALNPQGKRKWTFPPPDDGEYATSPIVDLESNVYIGGDDGYLYGVLPNGRLRWRAVVLDEDQIRSELTIGLGDTILLGCEDGYVYKKGRYGPLVPVYETDDEVLASPVMDEAGHIYFLSEDGFFYCLERDGKLRWKLEIAMSEKTVLITSAATIGKDGTIYVGSQDNILYAFNGTYGIPDTPWPTFHQNVRHTGRAEKYESKK</sequence>